<dbReference type="Pfam" id="PF03922">
    <property type="entry name" value="OmpW"/>
    <property type="match status" value="1"/>
</dbReference>
<evidence type="ECO:0000256" key="1">
    <source>
        <dbReference type="SAM" id="SignalP"/>
    </source>
</evidence>
<gene>
    <name evidence="2" type="ORF">KPC_0455</name>
</gene>
<keyword evidence="1" id="KW-0732">Signal</keyword>
<dbReference type="InterPro" id="IPR005618">
    <property type="entry name" value="OMPW"/>
</dbReference>
<evidence type="ECO:0000313" key="3">
    <source>
        <dbReference type="Proteomes" id="UP000245974"/>
    </source>
</evidence>
<reference evidence="3" key="1">
    <citation type="submission" date="2018-03" db="EMBL/GenBank/DDBJ databases">
        <authorList>
            <person name="Blom J."/>
        </authorList>
    </citation>
    <scope>NUCLEOTIDE SEQUENCE [LARGE SCALE GENOMIC DNA]</scope>
    <source>
        <strain evidence="3">KPC-SM-21</strain>
    </source>
</reference>
<dbReference type="Gene3D" id="2.40.160.20">
    <property type="match status" value="1"/>
</dbReference>
<dbReference type="RefSeq" id="WP_121972818.1">
    <property type="nucleotide sequence ID" value="NZ_OOGT01000012.1"/>
</dbReference>
<sequence length="372" mass="39848">MIKKNLFLKLAIASSASLCMHMAYADNFKRFSVSAGWLHVMPQGSANPFNINTAVNASKQYSVGSISPDGFLNALDPNATAINPLTGKEGNAKKILEGFFSNELVKPILIDQKTGEVKSEIAGTAQLNGIDQWSAQGTGLEADDVDTAGLMFNYYINDNVSLQLIGGIPPKVDIEGKGQIFAPMSGTANPGGIAAQLFPELSLQQDVPITNLGNKSKVATTRAWTPALEVQYQWGKSGVHKLRPYVGFGVMYAHFSSIKMNGQTTADLVAAGHMIQNILDDKAGAALDGKTSSANPFVRVKADDAFAPIATLGATYDFATNWYSVASVSYAKLNNRTNIDVIDANKGTKLIHATTKIDIDPIMTYLGIGYRF</sequence>
<organism evidence="2 3">
    <name type="scientific">Acinetobacter stercoris</name>
    <dbReference type="NCBI Taxonomy" id="2126983"/>
    <lineage>
        <taxon>Bacteria</taxon>
        <taxon>Pseudomonadati</taxon>
        <taxon>Pseudomonadota</taxon>
        <taxon>Gammaproteobacteria</taxon>
        <taxon>Moraxellales</taxon>
        <taxon>Moraxellaceae</taxon>
        <taxon>Acinetobacter</taxon>
    </lineage>
</organism>
<protein>
    <submittedName>
        <fullName evidence="2">Outer membrane protein W</fullName>
    </submittedName>
</protein>
<dbReference type="AlphaFoldDB" id="A0A2U3MV14"/>
<feature type="signal peptide" evidence="1">
    <location>
        <begin position="1"/>
        <end position="25"/>
    </location>
</feature>
<name>A0A2U3MV14_9GAMM</name>
<dbReference type="PANTHER" id="PTHR36920">
    <property type="match status" value="1"/>
</dbReference>
<dbReference type="InterPro" id="IPR011250">
    <property type="entry name" value="OMP/PagP_B-barrel"/>
</dbReference>
<proteinExistence type="predicted"/>
<accession>A0A2U3MV14</accession>
<dbReference type="InParanoid" id="A0A2U3MV14"/>
<dbReference type="SUPFAM" id="SSF56925">
    <property type="entry name" value="OMPA-like"/>
    <property type="match status" value="1"/>
</dbReference>
<dbReference type="PANTHER" id="PTHR36920:SF1">
    <property type="entry name" value="OUTER MEMBRANE PROTEIN W"/>
    <property type="match status" value="1"/>
</dbReference>
<feature type="chain" id="PRO_5015589244" evidence="1">
    <location>
        <begin position="26"/>
        <end position="372"/>
    </location>
</feature>
<evidence type="ECO:0000313" key="2">
    <source>
        <dbReference type="EMBL" id="SPL69277.1"/>
    </source>
</evidence>
<dbReference type="GO" id="GO:0019867">
    <property type="term" value="C:outer membrane"/>
    <property type="evidence" value="ECO:0007669"/>
    <property type="project" value="InterPro"/>
</dbReference>
<dbReference type="Proteomes" id="UP000245974">
    <property type="component" value="Unassembled WGS sequence"/>
</dbReference>
<dbReference type="EMBL" id="OOGT01000012">
    <property type="protein sequence ID" value="SPL69277.1"/>
    <property type="molecule type" value="Genomic_DNA"/>
</dbReference>
<dbReference type="GO" id="GO:0055085">
    <property type="term" value="P:transmembrane transport"/>
    <property type="evidence" value="ECO:0007669"/>
    <property type="project" value="TreeGrafter"/>
</dbReference>
<keyword evidence="3" id="KW-1185">Reference proteome</keyword>
<dbReference type="OrthoDB" id="9807574at2"/>